<feature type="coiled-coil region" evidence="1">
    <location>
        <begin position="36"/>
        <end position="86"/>
    </location>
</feature>
<evidence type="ECO:0000313" key="4">
    <source>
        <dbReference type="Proteomes" id="UP000541610"/>
    </source>
</evidence>
<evidence type="ECO:0000313" key="3">
    <source>
        <dbReference type="EMBL" id="KAF4682334.1"/>
    </source>
</evidence>
<feature type="region of interest" description="Disordered" evidence="2">
    <location>
        <begin position="171"/>
        <end position="193"/>
    </location>
</feature>
<dbReference type="EMBL" id="JABANP010000440">
    <property type="protein sequence ID" value="KAF4682334.1"/>
    <property type="molecule type" value="Genomic_DNA"/>
</dbReference>
<reference evidence="3 4" key="1">
    <citation type="submission" date="2020-04" db="EMBL/GenBank/DDBJ databases">
        <title>Perkinsus olseni comparative genomics.</title>
        <authorList>
            <person name="Bogema D.R."/>
        </authorList>
    </citation>
    <scope>NUCLEOTIDE SEQUENCE [LARGE SCALE GENOMIC DNA]</scope>
    <source>
        <strain evidence="3">00978-12</strain>
    </source>
</reference>
<name>A0A7J6NEZ3_PEROL</name>
<protein>
    <submittedName>
        <fullName evidence="3">Uncharacterized protein</fullName>
    </submittedName>
</protein>
<comment type="caution">
    <text evidence="3">The sequence shown here is derived from an EMBL/GenBank/DDBJ whole genome shotgun (WGS) entry which is preliminary data.</text>
</comment>
<dbReference type="CDD" id="cd09275">
    <property type="entry name" value="RNase_HI_RT_DIRS1"/>
    <property type="match status" value="1"/>
</dbReference>
<dbReference type="Gene3D" id="3.30.70.270">
    <property type="match status" value="1"/>
</dbReference>
<dbReference type="Proteomes" id="UP000541610">
    <property type="component" value="Unassembled WGS sequence"/>
</dbReference>
<accession>A0A7J6NEZ3</accession>
<feature type="region of interest" description="Disordered" evidence="2">
    <location>
        <begin position="1"/>
        <end position="20"/>
    </location>
</feature>
<organism evidence="3 4">
    <name type="scientific">Perkinsus olseni</name>
    <name type="common">Perkinsus atlanticus</name>
    <dbReference type="NCBI Taxonomy" id="32597"/>
    <lineage>
        <taxon>Eukaryota</taxon>
        <taxon>Sar</taxon>
        <taxon>Alveolata</taxon>
        <taxon>Perkinsozoa</taxon>
        <taxon>Perkinsea</taxon>
        <taxon>Perkinsida</taxon>
        <taxon>Perkinsidae</taxon>
        <taxon>Perkinsus</taxon>
    </lineage>
</organism>
<evidence type="ECO:0000256" key="2">
    <source>
        <dbReference type="SAM" id="MobiDB-lite"/>
    </source>
</evidence>
<dbReference type="SUPFAM" id="SSF56672">
    <property type="entry name" value="DNA/RNA polymerases"/>
    <property type="match status" value="1"/>
</dbReference>
<dbReference type="InterPro" id="IPR043502">
    <property type="entry name" value="DNA/RNA_pol_sf"/>
</dbReference>
<sequence length="1332" mass="148579">MATPVKAVTEPARTPSSTWTNLESVLSERKKARSYRGRLQGQLNRLREQLNTLIVREEDPDSVEAEEELQKRESDLQKALADAIERCTHLDLVVDKTIRQRAVTEAESFFANDDEDEDAESFDGLPFFNGPVEEDNVNSVPDKAKDAIAPPNPQESSPRMLRDVKFPVQDTDGSPAMPQEAQERVRNPPPCRPIEVSKLTVPKLVASYRLKSHFSMLEGLMVEIGAGKILPGQGYSPYATTRILCYNKLIESFGDCLDVVDAANEIAESSGYQWLTIRQELLAQFAQRDMLKTNYDDKLTKLKFGGVQRTDEFLRHSSTIYHLYMDVFKGDSSERRRLVDKIMSKLPSDIRVRVIDKIKGYMPVNNDSELESQDWELILPFERVGKFASRSIVGIIRQTCRTMRDASVVENPSSARSATNLRPDLIRQIVDRDVQSLSDWAKKYARVWGLCGKGCRSLDKVKALGANGLYKATSRRGNPIFFAGFTNAADGDARIAGLDSSIFRTWIFREPLRPTSTNASATADSANTNDLVRLVCKDGQETCLWPDEPFRAATSSVPSEILLHGYVRSTESKSELKASFLVDSAAGRSYLLVRSVESLPFRKQHLPYPAEIELADSSKATINYVVPCYIDILSVHGDVVRCDVPITLCVLQVRKLKCYGSDAVVLLGRQSIDLLDLCLCGTSEAYIDGHCVFSQDLLTPSAISNDVVSQVVEIPLEPSACDGEASISVNLTQQESDTVEKCLSNIVESGWSPVRYAPDYQRRLRLLKKGELADIPQQSYAFELRLPSINPSKVPTGTRYAVSLYSRLPSDERQIYDNAVSDYVKLRWWKPTDSSSRSLPPAQVFLITDPNGVRRPRLVVDFRELNRALPRASNKVPTLWQFLAVVRLSGYPVLFSLDAKQAFYRVRVLSDDGPLKLETGCGIFTSDRMCFGISCGPCGLDSTYGDIILVTRENVILSQEVILAVFLDDVAAAGYLESTLSTVRVTISLGQNCGFDVQQKKFKVIVQHELRKELHEKLLESGITLSPSLAVDTAWSSKFSSCGWDDECDPKFFSLRQHAAYDTIINWIREVSSRQSVCRHKSPVRAPGERVYISIFSDASENGGAFSIEADNGETILWQSAWKWKSQVQRRYHSNRREMISLVRSLQAMADLVAYRSSILCTHGSQDAAKWDITVYCDNQPSVAWSNGIQQAEIMAHSRSVERKALSRLIACAHDELQVIRSSKFASVKVVHLAGEQNAVSDSLSRLLDRPVIGLSVSLGEVLADQQKANGTGKEQSPDADVVNRLDMTDPAEVPNLALVAMQRGVSLAEDLDILENDRLLRLDEVHQQCPC</sequence>
<evidence type="ECO:0000256" key="1">
    <source>
        <dbReference type="SAM" id="Coils"/>
    </source>
</evidence>
<gene>
    <name evidence="3" type="ORF">FOZ60_010729</name>
</gene>
<dbReference type="OrthoDB" id="10511530at2759"/>
<proteinExistence type="predicted"/>
<dbReference type="InterPro" id="IPR043128">
    <property type="entry name" value="Rev_trsase/Diguanyl_cyclase"/>
</dbReference>
<dbReference type="Gene3D" id="3.10.10.10">
    <property type="entry name" value="HIV Type 1 Reverse Transcriptase, subunit A, domain 1"/>
    <property type="match status" value="1"/>
</dbReference>
<keyword evidence="1" id="KW-0175">Coiled coil</keyword>